<dbReference type="PANTHER" id="PTHR30333">
    <property type="entry name" value="CYTOCHROME C-TYPE PROTEIN"/>
    <property type="match status" value="1"/>
</dbReference>
<evidence type="ECO:0000256" key="6">
    <source>
        <dbReference type="ARBA" id="ARBA00022692"/>
    </source>
</evidence>
<evidence type="ECO:0000256" key="4">
    <source>
        <dbReference type="ARBA" id="ARBA00022475"/>
    </source>
</evidence>
<evidence type="ECO:0000256" key="3">
    <source>
        <dbReference type="ARBA" id="ARBA00022448"/>
    </source>
</evidence>
<keyword evidence="10" id="KW-0408">Iron</keyword>
<dbReference type="GO" id="GO:0046872">
    <property type="term" value="F:metal ion binding"/>
    <property type="evidence" value="ECO:0007669"/>
    <property type="project" value="UniProtKB-KW"/>
</dbReference>
<keyword evidence="11" id="KW-0472">Membrane</keyword>
<dbReference type="InterPro" id="IPR036280">
    <property type="entry name" value="Multihaem_cyt_sf"/>
</dbReference>
<dbReference type="Proteomes" id="UP000305939">
    <property type="component" value="Unassembled WGS sequence"/>
</dbReference>
<keyword evidence="9" id="KW-1133">Transmembrane helix</keyword>
<keyword evidence="5" id="KW-0349">Heme</keyword>
<keyword evidence="8" id="KW-0249">Electron transport</keyword>
<dbReference type="GO" id="GO:0005886">
    <property type="term" value="C:plasma membrane"/>
    <property type="evidence" value="ECO:0007669"/>
    <property type="project" value="UniProtKB-SubCell"/>
</dbReference>
<dbReference type="InterPro" id="IPR017571">
    <property type="entry name" value="NrfH"/>
</dbReference>
<keyword evidence="14" id="KW-1185">Reference proteome</keyword>
<dbReference type="GO" id="GO:0042279">
    <property type="term" value="F:nitrite reductase (cytochrome, ammonia-forming) activity"/>
    <property type="evidence" value="ECO:0007669"/>
    <property type="project" value="UniProtKB-EC"/>
</dbReference>
<evidence type="ECO:0000256" key="1">
    <source>
        <dbReference type="ARBA" id="ARBA00004236"/>
    </source>
</evidence>
<evidence type="ECO:0000256" key="9">
    <source>
        <dbReference type="ARBA" id="ARBA00022989"/>
    </source>
</evidence>
<dbReference type="GO" id="GO:0022900">
    <property type="term" value="P:electron transport chain"/>
    <property type="evidence" value="ECO:0007669"/>
    <property type="project" value="InterPro"/>
</dbReference>
<dbReference type="OrthoDB" id="9782159at2"/>
<dbReference type="PANTHER" id="PTHR30333:SF1">
    <property type="entry name" value="CYTOCHROME C-TYPE PROTEIN NAPC"/>
    <property type="match status" value="1"/>
</dbReference>
<dbReference type="InterPro" id="IPR038266">
    <property type="entry name" value="NapC/NirT_cytc_sf"/>
</dbReference>
<sequence>MLGFSFFTAREAEVLSYLSDDPQACVNCHVMTPVYNSWMHSSHREWASCNDCHVPHNNVFNQYYFKAKDGLYHASIFTLRKEPEVIFMRDESAAVVQDNCLRCHVQQVTQTKYTGWLDSHASNRTDRTCWSCHREVPHGRVHGQSTIRTNIAPLPTDPTMEVVPAWLKNELSNTKSVSHEK</sequence>
<dbReference type="EC" id="1.7.2.2" evidence="13"/>
<protein>
    <submittedName>
        <fullName evidence="13">Cytochrome c nitrite reductase small subunit</fullName>
        <ecNumber evidence="13">1.7.2.2</ecNumber>
    </submittedName>
</protein>
<dbReference type="GO" id="GO:0009055">
    <property type="term" value="F:electron transfer activity"/>
    <property type="evidence" value="ECO:0007669"/>
    <property type="project" value="TreeGrafter"/>
</dbReference>
<proteinExistence type="inferred from homology"/>
<dbReference type="InterPro" id="IPR051174">
    <property type="entry name" value="Cytochrome_c-type_ET"/>
</dbReference>
<evidence type="ECO:0000256" key="7">
    <source>
        <dbReference type="ARBA" id="ARBA00022723"/>
    </source>
</evidence>
<evidence type="ECO:0000259" key="12">
    <source>
        <dbReference type="Pfam" id="PF03264"/>
    </source>
</evidence>
<comment type="subcellular location">
    <subcellularLocation>
        <location evidence="1">Cell membrane</location>
    </subcellularLocation>
</comment>
<evidence type="ECO:0000256" key="5">
    <source>
        <dbReference type="ARBA" id="ARBA00022617"/>
    </source>
</evidence>
<accession>A0A4S3LZ15</accession>
<dbReference type="NCBIfam" id="TIGR03153">
    <property type="entry name" value="cytochr_NrfH"/>
    <property type="match status" value="1"/>
</dbReference>
<feature type="domain" description="NapC/NirT cytochrome c N-terminal" evidence="12">
    <location>
        <begin position="19"/>
        <end position="140"/>
    </location>
</feature>
<keyword evidence="6" id="KW-0812">Transmembrane</keyword>
<dbReference type="Pfam" id="PF03264">
    <property type="entry name" value="Cytochrom_NNT"/>
    <property type="match status" value="1"/>
</dbReference>
<evidence type="ECO:0000256" key="11">
    <source>
        <dbReference type="ARBA" id="ARBA00023136"/>
    </source>
</evidence>
<evidence type="ECO:0000256" key="2">
    <source>
        <dbReference type="ARBA" id="ARBA00007395"/>
    </source>
</evidence>
<keyword evidence="4" id="KW-1003">Cell membrane</keyword>
<gene>
    <name evidence="13" type="primary">nrfH</name>
    <name evidence="13" type="ORF">E7Z59_11765</name>
</gene>
<keyword evidence="3" id="KW-0813">Transport</keyword>
<dbReference type="InterPro" id="IPR005126">
    <property type="entry name" value="NapC/NirT_cyt_c_N"/>
</dbReference>
<dbReference type="Gene3D" id="1.10.3820.10">
    <property type="entry name" value="Di-heme elbow motif domain"/>
    <property type="match status" value="1"/>
</dbReference>
<dbReference type="GO" id="GO:0009061">
    <property type="term" value="P:anaerobic respiration"/>
    <property type="evidence" value="ECO:0007669"/>
    <property type="project" value="TreeGrafter"/>
</dbReference>
<dbReference type="SUPFAM" id="SSF48695">
    <property type="entry name" value="Multiheme cytochromes"/>
    <property type="match status" value="1"/>
</dbReference>
<evidence type="ECO:0000256" key="10">
    <source>
        <dbReference type="ARBA" id="ARBA00023004"/>
    </source>
</evidence>
<dbReference type="EMBL" id="SSMC01000003">
    <property type="protein sequence ID" value="THD66842.1"/>
    <property type="molecule type" value="Genomic_DNA"/>
</dbReference>
<evidence type="ECO:0000313" key="13">
    <source>
        <dbReference type="EMBL" id="THD66842.1"/>
    </source>
</evidence>
<keyword evidence="13" id="KW-0560">Oxidoreductase</keyword>
<organism evidence="13 14">
    <name type="scientific">Robertkochia marina</name>
    <dbReference type="NCBI Taxonomy" id="1227945"/>
    <lineage>
        <taxon>Bacteria</taxon>
        <taxon>Pseudomonadati</taxon>
        <taxon>Bacteroidota</taxon>
        <taxon>Flavobacteriia</taxon>
        <taxon>Flavobacteriales</taxon>
        <taxon>Flavobacteriaceae</taxon>
        <taxon>Robertkochia</taxon>
    </lineage>
</organism>
<keyword evidence="7" id="KW-0479">Metal-binding</keyword>
<evidence type="ECO:0000256" key="8">
    <source>
        <dbReference type="ARBA" id="ARBA00022982"/>
    </source>
</evidence>
<dbReference type="AlphaFoldDB" id="A0A4S3LZ15"/>
<evidence type="ECO:0000313" key="14">
    <source>
        <dbReference type="Proteomes" id="UP000305939"/>
    </source>
</evidence>
<reference evidence="13 14" key="1">
    <citation type="submission" date="2019-04" db="EMBL/GenBank/DDBJ databases">
        <title>Draft genome sequence of Robertkochia marina CC-AMO-30D.</title>
        <authorList>
            <person name="Hameed A."/>
            <person name="Lin S.-Y."/>
            <person name="Shahina M."/>
            <person name="Lai W.-A."/>
            <person name="Young C.-C."/>
        </authorList>
    </citation>
    <scope>NUCLEOTIDE SEQUENCE [LARGE SCALE GENOMIC DNA]</scope>
    <source>
        <strain evidence="13 14">CC-AMO-30D</strain>
    </source>
</reference>
<comment type="similarity">
    <text evidence="2">Belongs to the NapC/NirT/NrfH family.</text>
</comment>
<comment type="caution">
    <text evidence="13">The sequence shown here is derived from an EMBL/GenBank/DDBJ whole genome shotgun (WGS) entry which is preliminary data.</text>
</comment>
<name>A0A4S3LZ15_9FLAO</name>